<comment type="caution">
    <text evidence="2">The sequence shown here is derived from an EMBL/GenBank/DDBJ whole genome shotgun (WGS) entry which is preliminary data.</text>
</comment>
<dbReference type="AlphaFoldDB" id="A0A8K0N7R0"/>
<dbReference type="EMBL" id="CM017881">
    <property type="protein sequence ID" value="KAG1361823.1"/>
    <property type="molecule type" value="Genomic_DNA"/>
</dbReference>
<keyword evidence="3" id="KW-1185">Reference proteome</keyword>
<gene>
    <name evidence="2" type="ORF">COCNU_10G000420</name>
</gene>
<sequence length="446" mass="49297">MADADPPRLDLQTAGHVLRRSGSLLLAALPALLLAALLLLSFRSALLAGNLRLASVADRDPAVRSLLSRLSSAAAGSPPRPPPRRRPFLHLTRVGTIDEDFFSDSVAGDRRVSRRQATSSNVSFPAFVRLFLVDGSLGFPRSPKSVNIKVPGFPSSPFLFSFPDGEGGADDATGDRDQAVDLRIFGRGLDLDRQDVMVILYLLTLLSSSHALAILGFILSYTSALGVVFVAVTTSLLQRPVSITRTICSGARLGIWRLTGFVFLRWAARDALVQFLCVWFFADVRDQNELFKLFVKVKLMPFSLSPLNPWSGPRDEVLSGFFFVWALLDAVVSVVFALVPWVVIMDHNLRRQGRDVVREGCYLISMMPAQAILLKCLETLACGNLGRRFAMMVGGRLFAEVFHSVAEVYFFVVWLIFYFAARCKDGELEGSRFGRQDLEECINGFR</sequence>
<feature type="transmembrane region" description="Helical" evidence="1">
    <location>
        <begin position="322"/>
        <end position="344"/>
    </location>
</feature>
<name>A0A8K0N7R0_COCNU</name>
<keyword evidence="1" id="KW-0472">Membrane</keyword>
<keyword evidence="1" id="KW-0812">Transmembrane</keyword>
<reference evidence="2" key="2">
    <citation type="submission" date="2019-07" db="EMBL/GenBank/DDBJ databases">
        <authorList>
            <person name="Yang Y."/>
            <person name="Bocs S."/>
            <person name="Baudouin L."/>
        </authorList>
    </citation>
    <scope>NUCLEOTIDE SEQUENCE</scope>
    <source>
        <tissue evidence="2">Spear leaf of Hainan Tall coconut</tissue>
    </source>
</reference>
<dbReference type="Proteomes" id="UP000797356">
    <property type="component" value="Chromosome 10"/>
</dbReference>
<keyword evidence="1" id="KW-1133">Transmembrane helix</keyword>
<dbReference type="PANTHER" id="PTHR36353">
    <property type="entry name" value="TRANSMEMBRANE PROTEIN"/>
    <property type="match status" value="1"/>
</dbReference>
<evidence type="ECO:0000313" key="2">
    <source>
        <dbReference type="EMBL" id="KAG1361823.1"/>
    </source>
</evidence>
<evidence type="ECO:0000256" key="1">
    <source>
        <dbReference type="SAM" id="Phobius"/>
    </source>
</evidence>
<evidence type="ECO:0000313" key="3">
    <source>
        <dbReference type="Proteomes" id="UP000797356"/>
    </source>
</evidence>
<dbReference type="InterPro" id="IPR056715">
    <property type="entry name" value="DUF7813"/>
</dbReference>
<accession>A0A8K0N7R0</accession>
<protein>
    <submittedName>
        <fullName evidence="2">Uncharacterized protein</fullName>
    </submittedName>
</protein>
<feature type="transmembrane region" description="Helical" evidence="1">
    <location>
        <begin position="196"/>
        <end position="218"/>
    </location>
</feature>
<dbReference type="OrthoDB" id="1295726at2759"/>
<feature type="transmembrane region" description="Helical" evidence="1">
    <location>
        <begin position="397"/>
        <end position="421"/>
    </location>
</feature>
<proteinExistence type="predicted"/>
<organism evidence="2 3">
    <name type="scientific">Cocos nucifera</name>
    <name type="common">Coconut palm</name>
    <dbReference type="NCBI Taxonomy" id="13894"/>
    <lineage>
        <taxon>Eukaryota</taxon>
        <taxon>Viridiplantae</taxon>
        <taxon>Streptophyta</taxon>
        <taxon>Embryophyta</taxon>
        <taxon>Tracheophyta</taxon>
        <taxon>Spermatophyta</taxon>
        <taxon>Magnoliopsida</taxon>
        <taxon>Liliopsida</taxon>
        <taxon>Arecaceae</taxon>
        <taxon>Arecoideae</taxon>
        <taxon>Cocoseae</taxon>
        <taxon>Attaleinae</taxon>
        <taxon>Cocos</taxon>
    </lineage>
</organism>
<dbReference type="PANTHER" id="PTHR36353:SF1">
    <property type="entry name" value="TRANSMEMBRANE PROTEIN"/>
    <property type="match status" value="1"/>
</dbReference>
<reference evidence="2" key="1">
    <citation type="journal article" date="2017" name="Gigascience">
        <title>The genome draft of coconut (Cocos nucifera).</title>
        <authorList>
            <person name="Xiao Y."/>
            <person name="Xu P."/>
            <person name="Fan H."/>
            <person name="Baudouin L."/>
            <person name="Xia W."/>
            <person name="Bocs S."/>
            <person name="Xu J."/>
            <person name="Li Q."/>
            <person name="Guo A."/>
            <person name="Zhou L."/>
            <person name="Li J."/>
            <person name="Wu Y."/>
            <person name="Ma Z."/>
            <person name="Armero A."/>
            <person name="Issali A.E."/>
            <person name="Liu N."/>
            <person name="Peng M."/>
            <person name="Yang Y."/>
        </authorList>
    </citation>
    <scope>NUCLEOTIDE SEQUENCE</scope>
    <source>
        <tissue evidence="2">Spear leaf of Hainan Tall coconut</tissue>
    </source>
</reference>
<feature type="transmembrane region" description="Helical" evidence="1">
    <location>
        <begin position="24"/>
        <end position="42"/>
    </location>
</feature>
<dbReference type="Pfam" id="PF25105">
    <property type="entry name" value="DUF7813"/>
    <property type="match status" value="1"/>
</dbReference>